<dbReference type="FunFam" id="3.30.160.60:FF:002343">
    <property type="entry name" value="Zinc finger protein 33A"/>
    <property type="match status" value="1"/>
</dbReference>
<dbReference type="InterPro" id="IPR029071">
    <property type="entry name" value="Ubiquitin-like_domsf"/>
</dbReference>
<keyword evidence="9" id="KW-0804">Transcription</keyword>
<dbReference type="GO" id="GO:0005634">
    <property type="term" value="C:nucleus"/>
    <property type="evidence" value="ECO:0007669"/>
    <property type="project" value="UniProtKB-SubCell"/>
</dbReference>
<feature type="domain" description="C2H2-type" evidence="15">
    <location>
        <begin position="381"/>
        <end position="408"/>
    </location>
</feature>
<dbReference type="FunFam" id="3.30.160.60:FF:000100">
    <property type="entry name" value="Zinc finger 45-like"/>
    <property type="match status" value="1"/>
</dbReference>
<feature type="domain" description="C2H2-type" evidence="15">
    <location>
        <begin position="675"/>
        <end position="702"/>
    </location>
</feature>
<dbReference type="SMART" id="SM00692">
    <property type="entry name" value="DM3"/>
    <property type="match status" value="1"/>
</dbReference>
<dbReference type="InterPro" id="IPR000626">
    <property type="entry name" value="Ubiquitin-like_dom"/>
</dbReference>
<feature type="domain" description="C2H2-type" evidence="15">
    <location>
        <begin position="441"/>
        <end position="468"/>
    </location>
</feature>
<comment type="subcellular location">
    <subcellularLocation>
        <location evidence="1">Nucleus</location>
    </subcellularLocation>
</comment>
<dbReference type="FunFam" id="3.30.160.60:FF:000065">
    <property type="entry name" value="B-cell CLL/lymphoma 6, member B"/>
    <property type="match status" value="1"/>
</dbReference>
<dbReference type="PANTHER" id="PTHR16515:SF49">
    <property type="entry name" value="GASTRULA ZINC FINGER PROTEIN XLCGF49.1-LIKE-RELATED"/>
    <property type="match status" value="1"/>
</dbReference>
<keyword evidence="3 13" id="KW-0479">Metal-binding</keyword>
<feature type="domain" description="C2H2-type" evidence="15">
    <location>
        <begin position="703"/>
        <end position="730"/>
    </location>
</feature>
<keyword evidence="5 11" id="KW-0863">Zinc-finger</keyword>
<feature type="domain" description="ZAD" evidence="17">
    <location>
        <begin position="186"/>
        <end position="261"/>
    </location>
</feature>
<feature type="domain" description="C2H2-type" evidence="15">
    <location>
        <begin position="529"/>
        <end position="559"/>
    </location>
</feature>
<dbReference type="PROSITE" id="PS50157">
    <property type="entry name" value="ZINC_FINGER_C2H2_2"/>
    <property type="match status" value="17"/>
</dbReference>
<keyword evidence="10" id="KW-0539">Nucleus</keyword>
<feature type="binding site" evidence="13">
    <location>
        <position position="191"/>
    </location>
    <ligand>
        <name>Zn(2+)</name>
        <dbReference type="ChEBI" id="CHEBI:29105"/>
    </ligand>
</feature>
<dbReference type="Pfam" id="PF00096">
    <property type="entry name" value="zf-C2H2"/>
    <property type="match status" value="6"/>
</dbReference>
<name>A0AAW1D2J9_9HEMI</name>
<protein>
    <submittedName>
        <fullName evidence="18">Uncharacterized protein</fullName>
    </submittedName>
</protein>
<feature type="binding site" evidence="13">
    <location>
        <position position="188"/>
    </location>
    <ligand>
        <name>Zn(2+)</name>
        <dbReference type="ChEBI" id="CHEBI:29105"/>
    </ligand>
</feature>
<dbReference type="Gene3D" id="3.10.20.90">
    <property type="entry name" value="Phosphatidylinositol 3-kinase Catalytic Subunit, Chain A, domain 1"/>
    <property type="match status" value="1"/>
</dbReference>
<dbReference type="AlphaFoldDB" id="A0AAW1D2J9"/>
<dbReference type="EMBL" id="JAPXFL010000008">
    <property type="protein sequence ID" value="KAK9502779.1"/>
    <property type="molecule type" value="Genomic_DNA"/>
</dbReference>
<dbReference type="Gene3D" id="3.30.160.60">
    <property type="entry name" value="Classic Zinc Finger"/>
    <property type="match status" value="12"/>
</dbReference>
<dbReference type="Pfam" id="PF07776">
    <property type="entry name" value="zf-AD"/>
    <property type="match status" value="1"/>
</dbReference>
<feature type="domain" description="C2H2-type" evidence="15">
    <location>
        <begin position="797"/>
        <end position="824"/>
    </location>
</feature>
<feature type="domain" description="THAP-type" evidence="16">
    <location>
        <begin position="68"/>
        <end position="154"/>
    </location>
</feature>
<feature type="domain" description="C2H2-type" evidence="15">
    <location>
        <begin position="853"/>
        <end position="880"/>
    </location>
</feature>
<dbReference type="InterPro" id="IPR013087">
    <property type="entry name" value="Znf_C2H2_type"/>
</dbReference>
<dbReference type="InterPro" id="IPR006612">
    <property type="entry name" value="THAP_Znf"/>
</dbReference>
<feature type="domain" description="C2H2-type" evidence="15">
    <location>
        <begin position="741"/>
        <end position="768"/>
    </location>
</feature>
<dbReference type="Pfam" id="PF05485">
    <property type="entry name" value="THAP"/>
    <property type="match status" value="1"/>
</dbReference>
<dbReference type="EMBL" id="JAPXFL010000008">
    <property type="protein sequence ID" value="KAK9502778.1"/>
    <property type="molecule type" value="Genomic_DNA"/>
</dbReference>
<dbReference type="PROSITE" id="PS50053">
    <property type="entry name" value="UBIQUITIN_2"/>
    <property type="match status" value="1"/>
</dbReference>
<keyword evidence="6 13" id="KW-0862">Zinc</keyword>
<dbReference type="SUPFAM" id="SSF57716">
    <property type="entry name" value="Glucocorticoid receptor-like (DNA-binding domain)"/>
    <property type="match status" value="2"/>
</dbReference>
<evidence type="ECO:0000256" key="2">
    <source>
        <dbReference type="ARBA" id="ARBA00006991"/>
    </source>
</evidence>
<feature type="domain" description="C2H2-type" evidence="15">
    <location>
        <begin position="825"/>
        <end position="852"/>
    </location>
</feature>
<dbReference type="PROSITE" id="PS51915">
    <property type="entry name" value="ZAD"/>
    <property type="match status" value="1"/>
</dbReference>
<dbReference type="SMART" id="SM00868">
    <property type="entry name" value="zf-AD"/>
    <property type="match status" value="1"/>
</dbReference>
<feature type="domain" description="C2H2-type" evidence="15">
    <location>
        <begin position="606"/>
        <end position="633"/>
    </location>
</feature>
<evidence type="ECO:0000256" key="10">
    <source>
        <dbReference type="ARBA" id="ARBA00023242"/>
    </source>
</evidence>
<evidence type="ECO:0000256" key="7">
    <source>
        <dbReference type="ARBA" id="ARBA00023015"/>
    </source>
</evidence>
<dbReference type="FunFam" id="3.30.160.60:FF:000213">
    <property type="entry name" value="Zinc finger protein 624"/>
    <property type="match status" value="1"/>
</dbReference>
<dbReference type="SMART" id="SM00980">
    <property type="entry name" value="THAP"/>
    <property type="match status" value="1"/>
</dbReference>
<dbReference type="InterPro" id="IPR050331">
    <property type="entry name" value="Zinc_finger"/>
</dbReference>
<evidence type="ECO:0000256" key="13">
    <source>
        <dbReference type="PROSITE-ProRule" id="PRU01263"/>
    </source>
</evidence>
<dbReference type="GO" id="GO:0006355">
    <property type="term" value="P:regulation of DNA-templated transcription"/>
    <property type="evidence" value="ECO:0007669"/>
    <property type="project" value="UniProtKB-ARBA"/>
</dbReference>
<evidence type="ECO:0000259" key="14">
    <source>
        <dbReference type="PROSITE" id="PS50053"/>
    </source>
</evidence>
<gene>
    <name evidence="18" type="ORF">O3M35_011486</name>
</gene>
<feature type="domain" description="C2H2-type" evidence="15">
    <location>
        <begin position="498"/>
        <end position="525"/>
    </location>
</feature>
<comment type="caution">
    <text evidence="18">The sequence shown here is derived from an EMBL/GenBank/DDBJ whole genome shotgun (WGS) entry which is preliminary data.</text>
</comment>
<keyword evidence="19" id="KW-1185">Reference proteome</keyword>
<evidence type="ECO:0000313" key="18">
    <source>
        <dbReference type="EMBL" id="KAK9502779.1"/>
    </source>
</evidence>
<keyword evidence="7" id="KW-0805">Transcription regulation</keyword>
<evidence type="ECO:0000256" key="5">
    <source>
        <dbReference type="ARBA" id="ARBA00022771"/>
    </source>
</evidence>
<dbReference type="PROSITE" id="PS50950">
    <property type="entry name" value="ZF_THAP"/>
    <property type="match status" value="1"/>
</dbReference>
<evidence type="ECO:0000256" key="1">
    <source>
        <dbReference type="ARBA" id="ARBA00004123"/>
    </source>
</evidence>
<dbReference type="Proteomes" id="UP001461498">
    <property type="component" value="Unassembled WGS sequence"/>
</dbReference>
<evidence type="ECO:0000259" key="17">
    <source>
        <dbReference type="PROSITE" id="PS51915"/>
    </source>
</evidence>
<evidence type="ECO:0000256" key="8">
    <source>
        <dbReference type="ARBA" id="ARBA00023125"/>
    </source>
</evidence>
<feature type="domain" description="Ubiquitin-like" evidence="14">
    <location>
        <begin position="1"/>
        <end position="64"/>
    </location>
</feature>
<accession>A0AAW1D2J9</accession>
<sequence length="942" mass="108527">MRLVVKNSLGQIVTLQIKPDETFVDLKERVEEEAGISFDIRDIASRGKAIIDTQKVVDYFLGPNEPNQQNIVCSVPNCPNTKAKNPDKVFFNFPQEEIRCHQWVLYCQRLSMLSGKHRLNLTSESAICSDHFREDHFVKNTTTILKRTAVPCLNPELPVVEATPYRRGQQRTFVKKEPSKDVQIPIVCRLCAQSSTDCIFIFDEIGKQLRLASKINACLPIKVTMTDHLPKQVCRDCVRQLNKTFLLAETSIHTENKLNKIINDNSLTPESIEVLNENPELVEQVYCQTCPLCNEGKMCEPDQQLETIEEENQESICSDKGVEFQPNDTAVKIDIEAIGCDGSEVDSDEETFYKCKICPLVFTSFSSLVTHSFSHRENGGFKCSICANDFDSTDHLKEHMDEHKSAKMDDIDCTCEVCEKSFKSAISFGAHSCERSNVITNRCKICHKSFRSEGRLEFHMKFHSGATPGYCDICQKSFPDEIKLYKHTVYLHAADKSYCCDECGKVFKSQSSLKYHQRSHQGESVMQPYSCEWCGKCFIRKSMLRNHIASAHQHMAQEASCFTCKICNEAFPSTNLAVAHMDSQHREECMELPTYSFEMHTITRLYTCEYCERYFAEGNSLNKHRETHPQDSPYQCKICSRSFSSFGEQNEHRLTHTDQEIPAEYAGEFPIPAAYFCEYCERCFMNYIKFSEHLTIHYGNEPYHCRFCEQRFTTLAEATEHRLTHVESLEPTDDFNLFKPYECHYCSKSFAIEDALVKHIRMHTGEKPFICDQCGKGFSQSSGLYTHQKVHSNERPYNCPICPRTFKIKGDRDVHVRKHSGDRPYKCEFCGKAFMTQHVYSQHRKIHTGERPYKCDVCGIAFRRSHVLTVHKRIHTGEKPNVCDICGKSYRQKGDMLKHRRIKHGFGAINTTTRQMTNAEVSEQLLLVRGYMYSDDNQRFKN</sequence>
<dbReference type="SUPFAM" id="SSF57667">
    <property type="entry name" value="beta-beta-alpha zinc fingers"/>
    <property type="match status" value="9"/>
</dbReference>
<feature type="domain" description="C2H2-type" evidence="15">
    <location>
        <begin position="634"/>
        <end position="661"/>
    </location>
</feature>
<feature type="domain" description="C2H2-type" evidence="15">
    <location>
        <begin position="469"/>
        <end position="497"/>
    </location>
</feature>
<evidence type="ECO:0000256" key="3">
    <source>
        <dbReference type="ARBA" id="ARBA00022723"/>
    </source>
</evidence>
<organism evidence="18 19">
    <name type="scientific">Rhynocoris fuscipes</name>
    <dbReference type="NCBI Taxonomy" id="488301"/>
    <lineage>
        <taxon>Eukaryota</taxon>
        <taxon>Metazoa</taxon>
        <taxon>Ecdysozoa</taxon>
        <taxon>Arthropoda</taxon>
        <taxon>Hexapoda</taxon>
        <taxon>Insecta</taxon>
        <taxon>Pterygota</taxon>
        <taxon>Neoptera</taxon>
        <taxon>Paraneoptera</taxon>
        <taxon>Hemiptera</taxon>
        <taxon>Heteroptera</taxon>
        <taxon>Panheteroptera</taxon>
        <taxon>Cimicomorpha</taxon>
        <taxon>Reduviidae</taxon>
        <taxon>Harpactorinae</taxon>
        <taxon>Harpactorini</taxon>
        <taxon>Rhynocoris</taxon>
    </lineage>
</organism>
<feature type="domain" description="C2H2-type" evidence="15">
    <location>
        <begin position="881"/>
        <end position="904"/>
    </location>
</feature>
<dbReference type="FunFam" id="3.30.160.60:FF:000557">
    <property type="entry name" value="zinc finger and SCAN domain-containing protein 29"/>
    <property type="match status" value="1"/>
</dbReference>
<dbReference type="SUPFAM" id="SSF54236">
    <property type="entry name" value="Ubiquitin-like"/>
    <property type="match status" value="1"/>
</dbReference>
<dbReference type="SMART" id="SM00355">
    <property type="entry name" value="ZnF_C2H2"/>
    <property type="match status" value="17"/>
</dbReference>
<keyword evidence="4" id="KW-0677">Repeat</keyword>
<comment type="similarity">
    <text evidence="2">Belongs to the krueppel C2H2-type zinc-finger protein family.</text>
</comment>
<dbReference type="FunFam" id="3.30.160.60:FF:000016">
    <property type="entry name" value="zinc finger protein 37 homolog"/>
    <property type="match status" value="1"/>
</dbReference>
<keyword evidence="8 12" id="KW-0238">DNA-binding</keyword>
<dbReference type="GO" id="GO:0008270">
    <property type="term" value="F:zinc ion binding"/>
    <property type="evidence" value="ECO:0007669"/>
    <property type="project" value="UniProtKB-UniRule"/>
</dbReference>
<feature type="binding site" evidence="13">
    <location>
        <position position="234"/>
    </location>
    <ligand>
        <name>Zn(2+)</name>
        <dbReference type="ChEBI" id="CHEBI:29105"/>
    </ligand>
</feature>
<evidence type="ECO:0000256" key="9">
    <source>
        <dbReference type="ARBA" id="ARBA00023163"/>
    </source>
</evidence>
<dbReference type="Pfam" id="PF13912">
    <property type="entry name" value="zf-C2H2_6"/>
    <property type="match status" value="4"/>
</dbReference>
<feature type="domain" description="C2H2-type" evidence="15">
    <location>
        <begin position="769"/>
        <end position="796"/>
    </location>
</feature>
<reference evidence="18 19" key="1">
    <citation type="submission" date="2022-12" db="EMBL/GenBank/DDBJ databases">
        <title>Chromosome-level genome assembly of true bugs.</title>
        <authorList>
            <person name="Ma L."/>
            <person name="Li H."/>
        </authorList>
    </citation>
    <scope>NUCLEOTIDE SEQUENCE [LARGE SCALE GENOMIC DNA]</scope>
    <source>
        <strain evidence="18">Lab_2022b</strain>
    </source>
</reference>
<evidence type="ECO:0000256" key="6">
    <source>
        <dbReference type="ARBA" id="ARBA00022833"/>
    </source>
</evidence>
<feature type="domain" description="C2H2-type" evidence="15">
    <location>
        <begin position="562"/>
        <end position="590"/>
    </location>
</feature>
<evidence type="ECO:0000259" key="15">
    <source>
        <dbReference type="PROSITE" id="PS50157"/>
    </source>
</evidence>
<evidence type="ECO:0000313" key="19">
    <source>
        <dbReference type="Proteomes" id="UP001461498"/>
    </source>
</evidence>
<dbReference type="PANTHER" id="PTHR16515">
    <property type="entry name" value="PR DOMAIN ZINC FINGER PROTEIN"/>
    <property type="match status" value="1"/>
</dbReference>
<dbReference type="FunFam" id="3.30.160.60:FF:001498">
    <property type="entry name" value="Zinc finger protein 404"/>
    <property type="match status" value="1"/>
</dbReference>
<dbReference type="InterPro" id="IPR012934">
    <property type="entry name" value="Znf_AD"/>
</dbReference>
<evidence type="ECO:0000256" key="12">
    <source>
        <dbReference type="PROSITE-ProRule" id="PRU00309"/>
    </source>
</evidence>
<evidence type="ECO:0000259" key="16">
    <source>
        <dbReference type="PROSITE" id="PS50950"/>
    </source>
</evidence>
<proteinExistence type="inferred from homology"/>
<feature type="domain" description="C2H2-type" evidence="15">
    <location>
        <begin position="353"/>
        <end position="375"/>
    </location>
</feature>
<dbReference type="InterPro" id="IPR036236">
    <property type="entry name" value="Znf_C2H2_sf"/>
</dbReference>
<evidence type="ECO:0000256" key="4">
    <source>
        <dbReference type="ARBA" id="ARBA00022737"/>
    </source>
</evidence>
<feature type="binding site" evidence="13">
    <location>
        <position position="237"/>
    </location>
    <ligand>
        <name>Zn(2+)</name>
        <dbReference type="ChEBI" id="CHEBI:29105"/>
    </ligand>
</feature>
<dbReference type="PROSITE" id="PS00028">
    <property type="entry name" value="ZINC_FINGER_C2H2_1"/>
    <property type="match status" value="15"/>
</dbReference>
<evidence type="ECO:0000256" key="11">
    <source>
        <dbReference type="PROSITE-ProRule" id="PRU00042"/>
    </source>
</evidence>
<dbReference type="Gene3D" id="3.40.1800.20">
    <property type="match status" value="1"/>
</dbReference>
<dbReference type="GO" id="GO:0003677">
    <property type="term" value="F:DNA binding"/>
    <property type="evidence" value="ECO:0007669"/>
    <property type="project" value="UniProtKB-UniRule"/>
</dbReference>